<evidence type="ECO:0000256" key="3">
    <source>
        <dbReference type="ARBA" id="ARBA00022833"/>
    </source>
</evidence>
<keyword evidence="3" id="KW-0862">Zinc</keyword>
<dbReference type="SUPFAM" id="SSF57850">
    <property type="entry name" value="RING/U-box"/>
    <property type="match status" value="1"/>
</dbReference>
<dbReference type="InterPro" id="IPR027370">
    <property type="entry name" value="Znf-RING_euk"/>
</dbReference>
<sequence>MTRLLYFCFFSCRWPLSSFLFFHHFCLIFQAMRRGGGELDTFLQEPSLVSPTQLMLSSDATGKPCATAKQPAGSDMDLVENVIFASIGLLTNLDIRQTSSGLAAEGDEGSNESLVAMVKTYLLQRIHGHPCEDRLMSEVESSFAVLVGEQNCEALARLRQVFGWARKYLKTAVTDLLEEYTVGHETQLKLWRKSTGKAFPMHIDGVSQVRPRTMLQKSKMPCLWWRGKIGVPPYDYRIAPILGKEEVSAILSCVTQQSIWFVLPDRRIMRLRLSNPIPLPSSIKTSYRCATCANYPSHVAFQLLDNEACDTLTDAGHESNVTVCLPCSVYFVFESFTKLRDALLSPRHVPFNESGCSVNVWSAVYEQSTVWLSVEVEPRNLFPCVWQLQEECTTCDLPFSTQFAAVSVPTKEWRESCSIVSLNGKSKEYDAKAVCPICLEPFNAATSEGGGGVSPPVLKTSCNHWFHTHCIAKLRHAASGKNTCPVCRKKNFMPFSNASETYEMRLTITKSSSGVHPLVVRVAVAALLDNEYTNPTAVAACRVLTLHRGEEFSKRDDDSSCSQM</sequence>
<proteinExistence type="predicted"/>
<keyword evidence="5" id="KW-0732">Signal</keyword>
<evidence type="ECO:0000256" key="2">
    <source>
        <dbReference type="ARBA" id="ARBA00022771"/>
    </source>
</evidence>
<organism evidence="7">
    <name type="scientific">Trypanosoma congolense (strain IL3000)</name>
    <dbReference type="NCBI Taxonomy" id="1068625"/>
    <lineage>
        <taxon>Eukaryota</taxon>
        <taxon>Discoba</taxon>
        <taxon>Euglenozoa</taxon>
        <taxon>Kinetoplastea</taxon>
        <taxon>Metakinetoplastina</taxon>
        <taxon>Trypanosomatida</taxon>
        <taxon>Trypanosomatidae</taxon>
        <taxon>Trypanosoma</taxon>
        <taxon>Nannomonas</taxon>
    </lineage>
</organism>
<dbReference type="InterPro" id="IPR013083">
    <property type="entry name" value="Znf_RING/FYVE/PHD"/>
</dbReference>
<dbReference type="SMART" id="SM00184">
    <property type="entry name" value="RING"/>
    <property type="match status" value="1"/>
</dbReference>
<dbReference type="PROSITE" id="PS50089">
    <property type="entry name" value="ZF_RING_2"/>
    <property type="match status" value="1"/>
</dbReference>
<evidence type="ECO:0000256" key="5">
    <source>
        <dbReference type="SAM" id="SignalP"/>
    </source>
</evidence>
<evidence type="ECO:0000256" key="1">
    <source>
        <dbReference type="ARBA" id="ARBA00022723"/>
    </source>
</evidence>
<keyword evidence="2 4" id="KW-0863">Zinc-finger</keyword>
<evidence type="ECO:0000256" key="4">
    <source>
        <dbReference type="PROSITE-ProRule" id="PRU00175"/>
    </source>
</evidence>
<evidence type="ECO:0000313" key="7">
    <source>
        <dbReference type="EMBL" id="CCC89899.1"/>
    </source>
</evidence>
<dbReference type="AlphaFoldDB" id="G0UKJ4"/>
<name>G0UKJ4_TRYCI</name>
<dbReference type="VEuPathDB" id="TriTrypDB:TcIL3000_3_3330"/>
<dbReference type="EMBL" id="HE575316">
    <property type="protein sequence ID" value="CCC89899.1"/>
    <property type="molecule type" value="Genomic_DNA"/>
</dbReference>
<dbReference type="InterPro" id="IPR001841">
    <property type="entry name" value="Znf_RING"/>
</dbReference>
<keyword evidence="1" id="KW-0479">Metal-binding</keyword>
<accession>G0UKJ4</accession>
<gene>
    <name evidence="7" type="ORF">TCIL3000_3_3330</name>
</gene>
<feature type="domain" description="RING-type" evidence="6">
    <location>
        <begin position="435"/>
        <end position="488"/>
    </location>
</feature>
<evidence type="ECO:0000259" key="6">
    <source>
        <dbReference type="PROSITE" id="PS50089"/>
    </source>
</evidence>
<dbReference type="Pfam" id="PF13445">
    <property type="entry name" value="zf-RING_UBOX"/>
    <property type="match status" value="1"/>
</dbReference>
<dbReference type="Gene3D" id="3.30.40.10">
    <property type="entry name" value="Zinc/RING finger domain, C3HC4 (zinc finger)"/>
    <property type="match status" value="1"/>
</dbReference>
<feature type="chain" id="PRO_5003410606" description="RING-type domain-containing protein" evidence="5">
    <location>
        <begin position="20"/>
        <end position="564"/>
    </location>
</feature>
<feature type="signal peptide" evidence="5">
    <location>
        <begin position="1"/>
        <end position="19"/>
    </location>
</feature>
<dbReference type="GO" id="GO:0008270">
    <property type="term" value="F:zinc ion binding"/>
    <property type="evidence" value="ECO:0007669"/>
    <property type="project" value="UniProtKB-KW"/>
</dbReference>
<protein>
    <recommendedName>
        <fullName evidence="6">RING-type domain-containing protein</fullName>
    </recommendedName>
</protein>
<reference evidence="7" key="1">
    <citation type="journal article" date="2012" name="Proc. Natl. Acad. Sci. U.S.A.">
        <title>Antigenic diversity is generated by distinct evolutionary mechanisms in African trypanosome species.</title>
        <authorList>
            <person name="Jackson A.P."/>
            <person name="Berry A."/>
            <person name="Aslett M."/>
            <person name="Allison H.C."/>
            <person name="Burton P."/>
            <person name="Vavrova-Anderson J."/>
            <person name="Brown R."/>
            <person name="Browne H."/>
            <person name="Corton N."/>
            <person name="Hauser H."/>
            <person name="Gamble J."/>
            <person name="Gilderthorp R."/>
            <person name="Marcello L."/>
            <person name="McQuillan J."/>
            <person name="Otto T.D."/>
            <person name="Quail M.A."/>
            <person name="Sanders M.J."/>
            <person name="van Tonder A."/>
            <person name="Ginger M.L."/>
            <person name="Field M.C."/>
            <person name="Barry J.D."/>
            <person name="Hertz-Fowler C."/>
            <person name="Berriman M."/>
        </authorList>
    </citation>
    <scope>NUCLEOTIDE SEQUENCE</scope>
    <source>
        <strain evidence="7">IL3000</strain>
    </source>
</reference>